<sequence>MMAFGDGQVSGCGNRFYIDNGHVSIDCVRSSFMKTHWEAAIARLTTTFVNNPFGSVYDRLWQGWRTSGTRAIVGTSALKMLRLGLSGVTYTPALQKLTLQRGPNILRYATVWTTVAFDAKFVYA</sequence>
<gene>
    <name evidence="1" type="ORF">TNCV_2680511</name>
</gene>
<dbReference type="Proteomes" id="UP000887159">
    <property type="component" value="Unassembled WGS sequence"/>
</dbReference>
<protein>
    <submittedName>
        <fullName evidence="1">Uncharacterized protein</fullName>
    </submittedName>
</protein>
<name>A0A8X6VBA7_TRICX</name>
<reference evidence="1" key="1">
    <citation type="submission" date="2020-08" db="EMBL/GenBank/DDBJ databases">
        <title>Multicomponent nature underlies the extraordinary mechanical properties of spider dragline silk.</title>
        <authorList>
            <person name="Kono N."/>
            <person name="Nakamura H."/>
            <person name="Mori M."/>
            <person name="Yoshida Y."/>
            <person name="Ohtoshi R."/>
            <person name="Malay A.D."/>
            <person name="Moran D.A.P."/>
            <person name="Tomita M."/>
            <person name="Numata K."/>
            <person name="Arakawa K."/>
        </authorList>
    </citation>
    <scope>NUCLEOTIDE SEQUENCE</scope>
</reference>
<organism evidence="1 2">
    <name type="scientific">Trichonephila clavipes</name>
    <name type="common">Golden silk orbweaver</name>
    <name type="synonym">Nephila clavipes</name>
    <dbReference type="NCBI Taxonomy" id="2585209"/>
    <lineage>
        <taxon>Eukaryota</taxon>
        <taxon>Metazoa</taxon>
        <taxon>Ecdysozoa</taxon>
        <taxon>Arthropoda</taxon>
        <taxon>Chelicerata</taxon>
        <taxon>Arachnida</taxon>
        <taxon>Araneae</taxon>
        <taxon>Araneomorphae</taxon>
        <taxon>Entelegynae</taxon>
        <taxon>Araneoidea</taxon>
        <taxon>Nephilidae</taxon>
        <taxon>Trichonephila</taxon>
    </lineage>
</organism>
<comment type="caution">
    <text evidence="1">The sequence shown here is derived from an EMBL/GenBank/DDBJ whole genome shotgun (WGS) entry which is preliminary data.</text>
</comment>
<accession>A0A8X6VBA7</accession>
<dbReference type="AlphaFoldDB" id="A0A8X6VBA7"/>
<proteinExistence type="predicted"/>
<keyword evidence="2" id="KW-1185">Reference proteome</keyword>
<evidence type="ECO:0000313" key="1">
    <source>
        <dbReference type="EMBL" id="GFY06259.1"/>
    </source>
</evidence>
<dbReference type="EMBL" id="BMAU01021258">
    <property type="protein sequence ID" value="GFY06259.1"/>
    <property type="molecule type" value="Genomic_DNA"/>
</dbReference>
<evidence type="ECO:0000313" key="2">
    <source>
        <dbReference type="Proteomes" id="UP000887159"/>
    </source>
</evidence>